<gene>
    <name evidence="2" type="ORF">MYCGRDRAFT_96387</name>
</gene>
<dbReference type="HOGENOM" id="CLU_251178_0_0_1"/>
<feature type="compositionally biased region" description="Polar residues" evidence="1">
    <location>
        <begin position="978"/>
        <end position="994"/>
    </location>
</feature>
<evidence type="ECO:0000256" key="1">
    <source>
        <dbReference type="SAM" id="MobiDB-lite"/>
    </source>
</evidence>
<feature type="region of interest" description="Disordered" evidence="1">
    <location>
        <begin position="1"/>
        <end position="398"/>
    </location>
</feature>
<dbReference type="OrthoDB" id="10464469at2759"/>
<feature type="compositionally biased region" description="Low complexity" evidence="1">
    <location>
        <begin position="1088"/>
        <end position="1101"/>
    </location>
</feature>
<feature type="compositionally biased region" description="Pro residues" evidence="1">
    <location>
        <begin position="881"/>
        <end position="890"/>
    </location>
</feature>
<keyword evidence="3" id="KW-1185">Reference proteome</keyword>
<feature type="compositionally biased region" description="Low complexity" evidence="1">
    <location>
        <begin position="20"/>
        <end position="36"/>
    </location>
</feature>
<feature type="region of interest" description="Disordered" evidence="1">
    <location>
        <begin position="1024"/>
        <end position="1113"/>
    </location>
</feature>
<dbReference type="EMBL" id="CM001205">
    <property type="protein sequence ID" value="EGP84009.1"/>
    <property type="molecule type" value="Genomic_DNA"/>
</dbReference>
<feature type="region of interest" description="Disordered" evidence="1">
    <location>
        <begin position="410"/>
        <end position="475"/>
    </location>
</feature>
<dbReference type="RefSeq" id="XP_003849033.1">
    <property type="nucleotide sequence ID" value="XM_003848985.1"/>
</dbReference>
<feature type="compositionally biased region" description="Low complexity" evidence="1">
    <location>
        <begin position="281"/>
        <end position="299"/>
    </location>
</feature>
<dbReference type="GeneID" id="13398430"/>
<feature type="compositionally biased region" description="Low complexity" evidence="1">
    <location>
        <begin position="1438"/>
        <end position="1453"/>
    </location>
</feature>
<feature type="compositionally biased region" description="Low complexity" evidence="1">
    <location>
        <begin position="952"/>
        <end position="963"/>
    </location>
</feature>
<organism evidence="2 3">
    <name type="scientific">Zymoseptoria tritici (strain CBS 115943 / IPO323)</name>
    <name type="common">Speckled leaf blotch fungus</name>
    <name type="synonym">Septoria tritici</name>
    <dbReference type="NCBI Taxonomy" id="336722"/>
    <lineage>
        <taxon>Eukaryota</taxon>
        <taxon>Fungi</taxon>
        <taxon>Dikarya</taxon>
        <taxon>Ascomycota</taxon>
        <taxon>Pezizomycotina</taxon>
        <taxon>Dothideomycetes</taxon>
        <taxon>Dothideomycetidae</taxon>
        <taxon>Mycosphaerellales</taxon>
        <taxon>Mycosphaerellaceae</taxon>
        <taxon>Zymoseptoria</taxon>
    </lineage>
</organism>
<sequence>MSRFGGLRLSTTGDNEATRPAPAAQSSSGASSNSPSADEERLRDVVEDASREMSLDSDEQDEVGEDDSRQMALESEEEDDIREDASPAAPPESEQQDEIGEDDSRQMSLESEEEEEDSGGHVRIGGLRPSTTGDAEATRPAPVAQSPIVLSSNSPSSSEEDSLDGAEGTVPAGPRVPEHQDDIGGHTRIGGLRALNIGDTEGTRLAPPAQSPILLSSNSPSSSDVESTDPGGEASREAGPGSEDEHDHDGHSRNSGLRPSTTGDIEVTRLAPPAQSPIVLSSNSPSSSDVDSSAPSVSAGQQEDDTRGHLRVGGLRPSISGGTEAARPAAHSTIVLSSNSPSSSDVESSAASASAVQELPFGKENGENTGDDAAAVLPPPSSSSDASPEGEVNDSTFELVGGVYRELLAGSSIRQTTSEREDEETTSNTAVAEQPPSLARVKGKGPAFPGLSAFDGAPPASTDSVPPPPPQQSIDDALDKANRALIASDGSQRLPFAFNTGVLTPIPWTPAERKAAEYAARNPSLSPVSKALLDRTAAVQAGMFKSAFDTGTRPSVLPSASGLDETGAAGDVPTSPVSVGAVSIPTSGDSTLSLPMQENDEVTVYPPRPAPVSAPINSGIVSAGLYPPEPPAQETTPPVHNPSYIPQLPNSISSDSSSDSREAGSVLSNANYNRRAQRDPDQAAESQSASLQPVWSISGSASAPHPATWPQQSEAISPMRTPNTTEGYDSMWAALDARMGPPPTPMLSEHVLRAKKIQHEMAAVRRAERDRIEAQRKENSMRVAAHQRIINEKIRMQNLERSQPPQPTTFIPAEIPLNIPTGPFFPFPGDPTLMPPPQPTTLISSSTLLTIPSGPLFPFIPGDPTFPPLPPPSYQVYTANTPPPIAPPPASFTQPSSSGNATTGPSAPQAVGEGPTTRRWDITPVRTMALNASAASSSPPAFPGGSGHFTAGPSSSPDPGEGPATTNKKGRGIGRTKASGTDPAQSEPPASSTQIEHDIVNRRRAKPGSLDRWGNLVGAQVPLQQDSTPLPSQPTVHFPNSGSLHPSGRIIRAGRHTWRETSPVPNPGQPMYTPQRRGQRKKPEVEAAEAGSSSGQSAVASRLPKGQKPPRVRESKYWHTPMIVTGAGGAATVVSSTSDELALADEVALANLPTPEPQSLPFSQAIPGVASPRSRLAVLDGIAAQSKDAAMRLAVLAGHEATEVGSSSGQPAQAYQTAKARKSIPYSQADPGINWQAIFDDMAARERAQVERLAELERHKAIVDRIMSGTNAVPASSVVSAASGQVQPLAGQTGLRPDQAASGVLDRTQDVPQAGSNPAFHLATSVGFTSNLASTTSGPVGYLAGHAGLGTGQAASDGLAGSQDMLPPVYNFAPSLSNARRREKAPATATLNTINLSAPNVPSAGPSRLRTEVVTSPPHLGFVLQQPPPSRQSGGLDTASVTTSAAASAAVGS</sequence>
<feature type="region of interest" description="Disordered" evidence="1">
    <location>
        <begin position="1422"/>
        <end position="1453"/>
    </location>
</feature>
<proteinExistence type="predicted"/>
<feature type="compositionally biased region" description="Polar residues" evidence="1">
    <location>
        <begin position="709"/>
        <end position="724"/>
    </location>
</feature>
<dbReference type="KEGG" id="ztr:MYCGRDRAFT_96387"/>
<dbReference type="OMA" id="KSCSICM"/>
<feature type="compositionally biased region" description="Basic and acidic residues" evidence="1">
    <location>
        <begin position="38"/>
        <end position="54"/>
    </location>
</feature>
<dbReference type="InParanoid" id="F9XLY7"/>
<evidence type="ECO:0000313" key="2">
    <source>
        <dbReference type="EMBL" id="EGP84009.1"/>
    </source>
</evidence>
<feature type="compositionally biased region" description="Polar residues" evidence="1">
    <location>
        <begin position="1024"/>
        <end position="1044"/>
    </location>
</feature>
<evidence type="ECO:0000313" key="3">
    <source>
        <dbReference type="Proteomes" id="UP000008062"/>
    </source>
</evidence>
<feature type="compositionally biased region" description="Acidic residues" evidence="1">
    <location>
        <begin position="55"/>
        <end position="65"/>
    </location>
</feature>
<name>F9XLY7_ZYMTI</name>
<feature type="compositionally biased region" description="Polar residues" evidence="1">
    <location>
        <begin position="253"/>
        <end position="263"/>
    </location>
</feature>
<protein>
    <submittedName>
        <fullName evidence="2">Uncharacterized protein</fullName>
    </submittedName>
</protein>
<feature type="compositionally biased region" description="Basic and acidic residues" evidence="1">
    <location>
        <begin position="243"/>
        <end position="252"/>
    </location>
</feature>
<feature type="compositionally biased region" description="Low complexity" evidence="1">
    <location>
        <begin position="371"/>
        <end position="387"/>
    </location>
</feature>
<dbReference type="Proteomes" id="UP000008062">
    <property type="component" value="Chromosome 10"/>
</dbReference>
<feature type="compositionally biased region" description="Low complexity" evidence="1">
    <location>
        <begin position="337"/>
        <end position="355"/>
    </location>
</feature>
<accession>F9XLY7</accession>
<feature type="compositionally biased region" description="Basic and acidic residues" evidence="1">
    <location>
        <begin position="176"/>
        <end position="185"/>
    </location>
</feature>
<feature type="region of interest" description="Disordered" evidence="1">
    <location>
        <begin position="870"/>
        <end position="998"/>
    </location>
</feature>
<feature type="compositionally biased region" description="Polar residues" evidence="1">
    <location>
        <begin position="896"/>
        <end position="906"/>
    </location>
</feature>
<feature type="compositionally biased region" description="Low complexity" evidence="1">
    <location>
        <begin position="146"/>
        <end position="157"/>
    </location>
</feature>
<reference evidence="2 3" key="1">
    <citation type="journal article" date="2011" name="PLoS Genet.">
        <title>Finished genome of the fungal wheat pathogen Mycosphaerella graminicola reveals dispensome structure, chromosome plasticity, and stealth pathogenesis.</title>
        <authorList>
            <person name="Goodwin S.B."/>
            <person name="Ben M'barek S."/>
            <person name="Dhillon B."/>
            <person name="Wittenberg A.H.J."/>
            <person name="Crane C.F."/>
            <person name="Hane J.K."/>
            <person name="Foster A.J."/>
            <person name="Van der Lee T.A.J."/>
            <person name="Grimwood J."/>
            <person name="Aerts A."/>
            <person name="Antoniw J."/>
            <person name="Bailey A."/>
            <person name="Bluhm B."/>
            <person name="Bowler J."/>
            <person name="Bristow J."/>
            <person name="van der Burgt A."/>
            <person name="Canto-Canche B."/>
            <person name="Churchill A.C.L."/>
            <person name="Conde-Ferraez L."/>
            <person name="Cools H.J."/>
            <person name="Coutinho P.M."/>
            <person name="Csukai M."/>
            <person name="Dehal P."/>
            <person name="De Wit P."/>
            <person name="Donzelli B."/>
            <person name="van de Geest H.C."/>
            <person name="van Ham R.C.H.J."/>
            <person name="Hammond-Kosack K.E."/>
            <person name="Henrissat B."/>
            <person name="Kilian A."/>
            <person name="Kobayashi A.K."/>
            <person name="Koopmann E."/>
            <person name="Kourmpetis Y."/>
            <person name="Kuzniar A."/>
            <person name="Lindquist E."/>
            <person name="Lombard V."/>
            <person name="Maliepaard C."/>
            <person name="Martins N."/>
            <person name="Mehrabi R."/>
            <person name="Nap J.P.H."/>
            <person name="Ponomarenko A."/>
            <person name="Rudd J.J."/>
            <person name="Salamov A."/>
            <person name="Schmutz J."/>
            <person name="Schouten H.J."/>
            <person name="Shapiro H."/>
            <person name="Stergiopoulos I."/>
            <person name="Torriani S.F.F."/>
            <person name="Tu H."/>
            <person name="de Vries R.P."/>
            <person name="Waalwijk C."/>
            <person name="Ware S.B."/>
            <person name="Wiebenga A."/>
            <person name="Zwiers L.-H."/>
            <person name="Oliver R.P."/>
            <person name="Grigoriev I.V."/>
            <person name="Kema G.H.J."/>
        </authorList>
    </citation>
    <scope>NUCLEOTIDE SEQUENCE [LARGE SCALE GENOMIC DNA]</scope>
    <source>
        <strain evidence="3">CBS 115943 / IPO323</strain>
    </source>
</reference>
<feature type="region of interest" description="Disordered" evidence="1">
    <location>
        <begin position="623"/>
        <end position="724"/>
    </location>
</feature>
<feature type="compositionally biased region" description="Polar residues" evidence="1">
    <location>
        <begin position="684"/>
        <end position="701"/>
    </location>
</feature>
<feature type="compositionally biased region" description="Low complexity" evidence="1">
    <location>
        <begin position="211"/>
        <end position="223"/>
    </location>
</feature>